<dbReference type="InterPro" id="IPR013881">
    <property type="entry name" value="Pre-mRNA_splic_Prp3_dom"/>
</dbReference>
<dbReference type="InterPro" id="IPR010541">
    <property type="entry name" value="Prp3_C"/>
</dbReference>
<feature type="domain" description="Pre-mRNA-splicing factor 3" evidence="7">
    <location>
        <begin position="189"/>
        <end position="404"/>
    </location>
</feature>
<name>A0AAD5SD17_9FUNG</name>
<feature type="compositionally biased region" description="Low complexity" evidence="5">
    <location>
        <begin position="27"/>
        <end position="37"/>
    </location>
</feature>
<dbReference type="InterPro" id="IPR027104">
    <property type="entry name" value="Prp3"/>
</dbReference>
<feature type="compositionally biased region" description="Basic and acidic residues" evidence="5">
    <location>
        <begin position="110"/>
        <end position="133"/>
    </location>
</feature>
<feature type="region of interest" description="Disordered" evidence="5">
    <location>
        <begin position="110"/>
        <end position="135"/>
    </location>
</feature>
<dbReference type="PANTHER" id="PTHR14212:SF0">
    <property type="entry name" value="U4_U6 SMALL NUCLEAR RIBONUCLEOPROTEIN PRP3"/>
    <property type="match status" value="1"/>
</dbReference>
<feature type="domain" description="Small nuclear ribonucleoprotein Prp3 C-terminal" evidence="6">
    <location>
        <begin position="427"/>
        <end position="552"/>
    </location>
</feature>
<comment type="subcellular location">
    <subcellularLocation>
        <location evidence="1">Nucleus</location>
    </subcellularLocation>
</comment>
<dbReference type="AlphaFoldDB" id="A0AAD5SD17"/>
<evidence type="ECO:0000256" key="4">
    <source>
        <dbReference type="ARBA" id="ARBA00023242"/>
    </source>
</evidence>
<organism evidence="8 9">
    <name type="scientific">Rhizophlyctis rosea</name>
    <dbReference type="NCBI Taxonomy" id="64517"/>
    <lineage>
        <taxon>Eukaryota</taxon>
        <taxon>Fungi</taxon>
        <taxon>Fungi incertae sedis</taxon>
        <taxon>Chytridiomycota</taxon>
        <taxon>Chytridiomycota incertae sedis</taxon>
        <taxon>Chytridiomycetes</taxon>
        <taxon>Rhizophlyctidales</taxon>
        <taxon>Rhizophlyctidaceae</taxon>
        <taxon>Rhizophlyctis</taxon>
    </lineage>
</organism>
<accession>A0AAD5SD17</accession>
<evidence type="ECO:0000313" key="9">
    <source>
        <dbReference type="Proteomes" id="UP001212841"/>
    </source>
</evidence>
<reference evidence="8" key="1">
    <citation type="submission" date="2020-05" db="EMBL/GenBank/DDBJ databases">
        <title>Phylogenomic resolution of chytrid fungi.</title>
        <authorList>
            <person name="Stajich J.E."/>
            <person name="Amses K."/>
            <person name="Simmons R."/>
            <person name="Seto K."/>
            <person name="Myers J."/>
            <person name="Bonds A."/>
            <person name="Quandt C.A."/>
            <person name="Barry K."/>
            <person name="Liu P."/>
            <person name="Grigoriev I."/>
            <person name="Longcore J.E."/>
            <person name="James T.Y."/>
        </authorList>
    </citation>
    <scope>NUCLEOTIDE SEQUENCE</scope>
    <source>
        <strain evidence="8">JEL0318</strain>
    </source>
</reference>
<proteinExistence type="predicted"/>
<dbReference type="Proteomes" id="UP001212841">
    <property type="component" value="Unassembled WGS sequence"/>
</dbReference>
<gene>
    <name evidence="8" type="ORF">HK097_008089</name>
</gene>
<evidence type="ECO:0000256" key="2">
    <source>
        <dbReference type="ARBA" id="ARBA00022664"/>
    </source>
</evidence>
<dbReference type="PANTHER" id="PTHR14212">
    <property type="entry name" value="U4/U6-ASSOCIATED RNA SPLICING FACTOR-RELATED"/>
    <property type="match status" value="1"/>
</dbReference>
<keyword evidence="2" id="KW-0507">mRNA processing</keyword>
<dbReference type="Pfam" id="PF06544">
    <property type="entry name" value="Prp3_C"/>
    <property type="match status" value="1"/>
</dbReference>
<sequence>MSSDDRKRRRYDAPGDKDVPDAKKAKSTAPPTEAAAPSPDPKQVAAMVAEKAKAIREQMERLKKTQGIAIGSPGTPPARPAAASAAPVAIVNEEIQRKIEEARALLAQRKAAEEAEKALRERQGEPPEVDKTKRGLNFEYDIRQINPKLAKGSFATTKANQRIIAQQLPKQDKKAQAEKSAAEADPTKNPYYDPTLATSAGVGPKERGSRKLKFIQPGKYVSQATQVRAKAQLERLKQEIAESVRKSGMEAEMDLVSDASLRRDPPPDVEWWDAQFAPDKSYNNFDPKVYAGENQVINNLIQHPVPIEPPAEAGDPKPRALMLTKKERKKLRRQRRQEALKEKQDKIRLGLLPPDQPKVKISNLMVALGQEAVMDPTKVEAQVKAQVAARLKKHKDMNAAGKLTDEQRKEKARQKLQEDTSNTVHVAVFRIDDLSHPQHKFKVDKNAQQYNLTGVAIVYSGLNIVIVEGGPKGIKHYKALMTRRIDWSGERNEDDDEDGGSSGKKRNECILVWEGEVKERKFRGFKFKLIPTEGKVREFLEKVKAMHYWDAARNWVSEVA</sequence>
<feature type="region of interest" description="Disordered" evidence="5">
    <location>
        <begin position="1"/>
        <end position="47"/>
    </location>
</feature>
<dbReference type="EMBL" id="JADGJD010000455">
    <property type="protein sequence ID" value="KAJ3050934.1"/>
    <property type="molecule type" value="Genomic_DNA"/>
</dbReference>
<dbReference type="GO" id="GO:0046540">
    <property type="term" value="C:U4/U6 x U5 tri-snRNP complex"/>
    <property type="evidence" value="ECO:0007669"/>
    <property type="project" value="InterPro"/>
</dbReference>
<comment type="caution">
    <text evidence="8">The sequence shown here is derived from an EMBL/GenBank/DDBJ whole genome shotgun (WGS) entry which is preliminary data.</text>
</comment>
<evidence type="ECO:0000259" key="7">
    <source>
        <dbReference type="Pfam" id="PF08572"/>
    </source>
</evidence>
<keyword evidence="4" id="KW-0539">Nucleus</keyword>
<feature type="compositionally biased region" description="Basic and acidic residues" evidence="5">
    <location>
        <begin position="170"/>
        <end position="186"/>
    </location>
</feature>
<dbReference type="Pfam" id="PF08572">
    <property type="entry name" value="PRP3"/>
    <property type="match status" value="1"/>
</dbReference>
<dbReference type="CDD" id="cd24162">
    <property type="entry name" value="Prp3_C"/>
    <property type="match status" value="1"/>
</dbReference>
<keyword evidence="9" id="KW-1185">Reference proteome</keyword>
<evidence type="ECO:0000259" key="6">
    <source>
        <dbReference type="Pfam" id="PF06544"/>
    </source>
</evidence>
<evidence type="ECO:0000256" key="5">
    <source>
        <dbReference type="SAM" id="MobiDB-lite"/>
    </source>
</evidence>
<evidence type="ECO:0000256" key="3">
    <source>
        <dbReference type="ARBA" id="ARBA00023187"/>
    </source>
</evidence>
<keyword evidence="3" id="KW-0508">mRNA splicing</keyword>
<evidence type="ECO:0000256" key="1">
    <source>
        <dbReference type="ARBA" id="ARBA00004123"/>
    </source>
</evidence>
<protein>
    <submittedName>
        <fullName evidence="8">Uncharacterized protein</fullName>
    </submittedName>
</protein>
<dbReference type="GO" id="GO:0000398">
    <property type="term" value="P:mRNA splicing, via spliceosome"/>
    <property type="evidence" value="ECO:0007669"/>
    <property type="project" value="InterPro"/>
</dbReference>
<evidence type="ECO:0000313" key="8">
    <source>
        <dbReference type="EMBL" id="KAJ3050934.1"/>
    </source>
</evidence>
<feature type="region of interest" description="Disordered" evidence="5">
    <location>
        <begin position="162"/>
        <end position="208"/>
    </location>
</feature>
<feature type="compositionally biased region" description="Basic and acidic residues" evidence="5">
    <location>
        <begin position="1"/>
        <end position="24"/>
    </location>
</feature>